<evidence type="ECO:0000256" key="9">
    <source>
        <dbReference type="ARBA" id="ARBA00022491"/>
    </source>
</evidence>
<evidence type="ECO:0000256" key="2">
    <source>
        <dbReference type="ARBA" id="ARBA00001326"/>
    </source>
</evidence>
<keyword evidence="10" id="KW-1017">Isopeptide bond</keyword>
<evidence type="ECO:0000256" key="15">
    <source>
        <dbReference type="ARBA" id="ARBA00022723"/>
    </source>
</evidence>
<evidence type="ECO:0000313" key="33">
    <source>
        <dbReference type="Proteomes" id="UP000663874"/>
    </source>
</evidence>
<evidence type="ECO:0000256" key="19">
    <source>
        <dbReference type="ARBA" id="ARBA00023163"/>
    </source>
</evidence>
<evidence type="ECO:0000256" key="25">
    <source>
        <dbReference type="ARBA" id="ARBA00045980"/>
    </source>
</evidence>
<evidence type="ECO:0000313" key="32">
    <source>
        <dbReference type="EMBL" id="CAF3579783.1"/>
    </source>
</evidence>
<evidence type="ECO:0000256" key="13">
    <source>
        <dbReference type="ARBA" id="ARBA00022679"/>
    </source>
</evidence>
<dbReference type="Gene3D" id="3.40.50.10880">
    <property type="entry name" value="Uncharacterised protein PF01937, DUF89, domain 3"/>
    <property type="match status" value="1"/>
</dbReference>
<dbReference type="InterPro" id="IPR002791">
    <property type="entry name" value="ARMT1-like_metal-bd"/>
</dbReference>
<organism evidence="32 33">
    <name type="scientific">Rotaria sordida</name>
    <dbReference type="NCBI Taxonomy" id="392033"/>
    <lineage>
        <taxon>Eukaryota</taxon>
        <taxon>Metazoa</taxon>
        <taxon>Spiralia</taxon>
        <taxon>Gnathifera</taxon>
        <taxon>Rotifera</taxon>
        <taxon>Eurotatoria</taxon>
        <taxon>Bdelloidea</taxon>
        <taxon>Philodinida</taxon>
        <taxon>Philodinidae</taxon>
        <taxon>Rotaria</taxon>
    </lineage>
</organism>
<name>A0A818LZ69_9BILA</name>
<evidence type="ECO:0000256" key="26">
    <source>
        <dbReference type="ARBA" id="ARBA00048809"/>
    </source>
</evidence>
<evidence type="ECO:0000256" key="3">
    <source>
        <dbReference type="ARBA" id="ARBA00001936"/>
    </source>
</evidence>
<evidence type="ECO:0000256" key="17">
    <source>
        <dbReference type="ARBA" id="ARBA00022843"/>
    </source>
</evidence>
<dbReference type="SUPFAM" id="SSF111321">
    <property type="entry name" value="AF1104-like"/>
    <property type="match status" value="1"/>
</dbReference>
<evidence type="ECO:0000256" key="22">
    <source>
        <dbReference type="ARBA" id="ARBA00030066"/>
    </source>
</evidence>
<keyword evidence="13" id="KW-0808">Transferase</keyword>
<feature type="domain" description="Damage-control phosphatase ARMT1-like metal-binding" evidence="31">
    <location>
        <begin position="668"/>
        <end position="1065"/>
    </location>
</feature>
<keyword evidence="20" id="KW-0464">Manganese</keyword>
<keyword evidence="14" id="KW-0949">S-adenosyl-L-methionine</keyword>
<comment type="caution">
    <text evidence="32">The sequence shown here is derived from an EMBL/GenBank/DDBJ whole genome shotgun (WGS) entry which is preliminary data.</text>
</comment>
<comment type="catalytic activity">
    <reaction evidence="1">
        <text>L-glutamyl-[protein] + S-adenosyl-L-methionine = [protein]-L-glutamate 5-O-methyl ester + S-adenosyl-L-homocysteine</text>
        <dbReference type="Rhea" id="RHEA:24452"/>
        <dbReference type="Rhea" id="RHEA-COMP:10208"/>
        <dbReference type="Rhea" id="RHEA-COMP:10311"/>
        <dbReference type="ChEBI" id="CHEBI:29973"/>
        <dbReference type="ChEBI" id="CHEBI:57856"/>
        <dbReference type="ChEBI" id="CHEBI:59789"/>
        <dbReference type="ChEBI" id="CHEBI:82795"/>
    </reaction>
</comment>
<dbReference type="GO" id="GO:0016607">
    <property type="term" value="C:nuclear speck"/>
    <property type="evidence" value="ECO:0007669"/>
    <property type="project" value="UniProtKB-SubCell"/>
</dbReference>
<accession>A0A818LZ69</accession>
<comment type="catalytic activity">
    <reaction evidence="26">
        <text>beta-D-fructose 6-phosphate = dihydroxyacetone + D-glyceraldehyde 3-phosphate</text>
        <dbReference type="Rhea" id="RHEA:28002"/>
        <dbReference type="ChEBI" id="CHEBI:16016"/>
        <dbReference type="ChEBI" id="CHEBI:57634"/>
        <dbReference type="ChEBI" id="CHEBI:59776"/>
    </reaction>
</comment>
<dbReference type="GO" id="GO:0046872">
    <property type="term" value="F:metal ion binding"/>
    <property type="evidence" value="ECO:0007669"/>
    <property type="project" value="UniProtKB-KW"/>
</dbReference>
<dbReference type="EMBL" id="CAJOBE010000142">
    <property type="protein sequence ID" value="CAF3579783.1"/>
    <property type="molecule type" value="Genomic_DNA"/>
</dbReference>
<keyword evidence="15" id="KW-0479">Metal-binding</keyword>
<evidence type="ECO:0000256" key="20">
    <source>
        <dbReference type="ARBA" id="ARBA00023211"/>
    </source>
</evidence>
<comment type="subunit">
    <text evidence="28">Interacts with PPP1CA and NCOA5. Forms a complex with ILF2, ILF3, KHDRBS1, RBMX, NCOA5 and PPP1CA.</text>
</comment>
<sequence>MIPFRGDRFDHFNNVQPVNRHMVHFPQQQQQQQIVQPPSLMYTTPVHHFHQPYPNNLPIQQQQQQSFMFVPSRPRPQQSWILSSGPSPSVTSVSSFIPSPPTTFHHIQPPLPPPQQSFSGGINIPHLSFSGGINIPQPSFSGGTGITPLTLNGGTGIPQPSFSGGTNVSQPLLSSGTGIPQPPFSGGTAVLKRKSHYLEESDFDSSTNPTNENAKELPSLMSIPTQSYSNNQQQHHFPLANPRFIENNGTKLRLPLPPVPRISTSGESFNNQLPHPHWTNSDRNTYPITSQFTHSTHHEQQQQQQVLTSQLFQKHQLISIDTLLKEPGRLQRPPQIIVFLRGLPGSGKSYVADLIKNEEELQSKGTNKPKILSIDNYFLTENQRETKDPKTGKITKTSVMEYEYDPQMEETYRRSLIKLVRKSIDDRFYPFLIIDQNNEQLNHFRNMADYAEANQFQVYFVELNNDIQTYAQRNMHSRSLSDIQQIHKRWEQLPLRYEILDIRSLLQSDAIDEVEMDDAPPTTTTEENEIEEEESQYVLLIFKLKKNLDRLDGLYQRRNSSSNQSSSPIEKRLNNTTISIDEQTNDLSPNCQSKKKKVRWADIEENVLHLHKKAIGFVVGQTEQDWQRMSDDYDPNNTRNKPKKKESIFMALPPPLSAKDEKSFAYATIKDRLPVIVTRIVDFLARQRGKFAEEYGDEAENECKSCISAMDKLRYEIARDKPIFLLNDNYTDDIHLWNEYLQKEMDQGKVISWFQSSWLLVECYMYRKIAEAFFLTKHLQHIDPFIEMKQNNFYSSSKAIDVLLAQLNIDFDQTINLMNNKSTIEQQFYNYMEISLWGNACDLSLSAGAECPQEHDPFHQITELKSHILINNQTSVFNCLYDQQAYLLNFDVCIDFVLDNAGFELLTDLCFADFLISKRLCSRITLHLKCLPWFVSDATKNDFQWLLEQLNKSSSNPVWQIASKRWQEYIQNGQWIIQAHRFFTLPYDYSYMQKISPELYYTMSQSKLIIFKGDLHYRKLVGDLQWPLNTRFETALRDFQPTSLVALRTCKADVQVEIDEKLVEQVTKLDPKWMINGKWAVIQTFFKKTT</sequence>
<dbReference type="Gene3D" id="1.20.930.60">
    <property type="match status" value="1"/>
</dbReference>
<dbReference type="AlphaFoldDB" id="A0A818LZ69"/>
<evidence type="ECO:0000256" key="30">
    <source>
        <dbReference type="ARBA" id="ARBA00083294"/>
    </source>
</evidence>
<keyword evidence="18" id="KW-0805">Transcription regulation</keyword>
<keyword evidence="11" id="KW-0533">Nickel</keyword>
<dbReference type="GO" id="GO:0008168">
    <property type="term" value="F:methyltransferase activity"/>
    <property type="evidence" value="ECO:0007669"/>
    <property type="project" value="UniProtKB-KW"/>
</dbReference>
<gene>
    <name evidence="32" type="ORF">FNK824_LOCUS2369</name>
</gene>
<evidence type="ECO:0000256" key="28">
    <source>
        <dbReference type="ARBA" id="ARBA00065932"/>
    </source>
</evidence>
<dbReference type="Pfam" id="PF01937">
    <property type="entry name" value="ARMT1-like_dom"/>
    <property type="match status" value="1"/>
</dbReference>
<comment type="similarity">
    <text evidence="6">Belongs to the damage-control phosphatase family. Sugar phosphate phosphatase III subfamily.</text>
</comment>
<protein>
    <recommendedName>
        <fullName evidence="7">Damage-control phosphatase ARMT1</fullName>
    </recommendedName>
    <alternativeName>
        <fullName evidence="24">Acidic residue methyltransferase 1</fullName>
    </alternativeName>
    <alternativeName>
        <fullName evidence="30">Nuclear protein ZAP3</fullName>
    </alternativeName>
    <alternativeName>
        <fullName evidence="22">Protein-glutamate O-methyltransferase</fullName>
    </alternativeName>
    <alternativeName>
        <fullName evidence="23">Sugar phosphate phosphatase ARMT1</fullName>
    </alternativeName>
    <alternativeName>
        <fullName evidence="29">YLP motif-containing protein 1</fullName>
    </alternativeName>
</protein>
<dbReference type="FunFam" id="3.40.50.300:FF:000399">
    <property type="entry name" value="YLP motif containing 1"/>
    <property type="match status" value="1"/>
</dbReference>
<evidence type="ECO:0000256" key="10">
    <source>
        <dbReference type="ARBA" id="ARBA00022499"/>
    </source>
</evidence>
<evidence type="ECO:0000256" key="8">
    <source>
        <dbReference type="ARBA" id="ARBA00022481"/>
    </source>
</evidence>
<keyword evidence="9" id="KW-0678">Repressor</keyword>
<keyword evidence="8" id="KW-0488">Methylation</keyword>
<comment type="function">
    <text evidence="25">Metal-dependent phosphatase that shows phosphatase activity against several substrates, including fructose-1-phosphate and fructose-6-phosphate. Its preference for fructose-1-phosphate, a strong glycating agent that causes DNA damage rather than a canonical yeast metabolite, suggests a damage-control function in hexose phosphate metabolism. Has also been shown to have O-methyltransferase activity that methylates glutamate residues of target proteins to form gamma-glutamyl methyl ester residues. Possibly methylates PCNA, suggesting it is involved in the DNA damage response.</text>
</comment>
<evidence type="ECO:0000256" key="16">
    <source>
        <dbReference type="ARBA" id="ARBA00022801"/>
    </source>
</evidence>
<keyword evidence="17" id="KW-0832">Ubl conjugation</keyword>
<dbReference type="FunFam" id="3.40.50.10880:FF:000002">
    <property type="entry name" value="Acidic residue methyltransferase 1"/>
    <property type="match status" value="1"/>
</dbReference>
<reference evidence="32" key="1">
    <citation type="submission" date="2021-02" db="EMBL/GenBank/DDBJ databases">
        <authorList>
            <person name="Nowell W R."/>
        </authorList>
    </citation>
    <scope>NUCLEOTIDE SEQUENCE</scope>
</reference>
<evidence type="ECO:0000256" key="24">
    <source>
        <dbReference type="ARBA" id="ARBA00032801"/>
    </source>
</evidence>
<evidence type="ECO:0000256" key="5">
    <source>
        <dbReference type="ARBA" id="ARBA00004324"/>
    </source>
</evidence>
<evidence type="ECO:0000256" key="4">
    <source>
        <dbReference type="ARBA" id="ARBA00001967"/>
    </source>
</evidence>
<evidence type="ECO:0000259" key="31">
    <source>
        <dbReference type="Pfam" id="PF01937"/>
    </source>
</evidence>
<evidence type="ECO:0000256" key="14">
    <source>
        <dbReference type="ARBA" id="ARBA00022691"/>
    </source>
</evidence>
<evidence type="ECO:0000256" key="7">
    <source>
        <dbReference type="ARBA" id="ARBA00017414"/>
    </source>
</evidence>
<dbReference type="GO" id="GO:0032259">
    <property type="term" value="P:methylation"/>
    <property type="evidence" value="ECO:0007669"/>
    <property type="project" value="UniProtKB-KW"/>
</dbReference>
<dbReference type="InterPro" id="IPR027417">
    <property type="entry name" value="P-loop_NTPase"/>
</dbReference>
<dbReference type="SUPFAM" id="SSF52540">
    <property type="entry name" value="P-loop containing nucleoside triphosphate hydrolases"/>
    <property type="match status" value="1"/>
</dbReference>
<comment type="cofactor">
    <cofactor evidence="3">
        <name>Mn(2+)</name>
        <dbReference type="ChEBI" id="CHEBI:29035"/>
    </cofactor>
</comment>
<evidence type="ECO:0000256" key="21">
    <source>
        <dbReference type="ARBA" id="ARBA00023242"/>
    </source>
</evidence>
<keyword evidence="16" id="KW-0378">Hydrolase</keyword>
<dbReference type="InterPro" id="IPR039763">
    <property type="entry name" value="ARMT1"/>
</dbReference>
<keyword evidence="19" id="KW-0804">Transcription</keyword>
<evidence type="ECO:0000256" key="6">
    <source>
        <dbReference type="ARBA" id="ARBA00009519"/>
    </source>
</evidence>
<dbReference type="PANTHER" id="PTHR12260:SF6">
    <property type="entry name" value="DAMAGE-CONTROL PHOSPHATASE ARMT1"/>
    <property type="match status" value="1"/>
</dbReference>
<dbReference type="InterPro" id="IPR036075">
    <property type="entry name" value="ARMT-1-like_metal-bd_sf"/>
</dbReference>
<evidence type="ECO:0000256" key="11">
    <source>
        <dbReference type="ARBA" id="ARBA00022596"/>
    </source>
</evidence>
<comment type="catalytic activity">
    <reaction evidence="2">
        <text>beta-D-fructose 1-phosphate + H2O = D-fructose + phosphate</text>
        <dbReference type="Rhea" id="RHEA:35603"/>
        <dbReference type="ChEBI" id="CHEBI:15377"/>
        <dbReference type="ChEBI" id="CHEBI:37721"/>
        <dbReference type="ChEBI" id="CHEBI:43474"/>
        <dbReference type="ChEBI" id="CHEBI:138881"/>
    </reaction>
</comment>
<keyword evidence="21" id="KW-0539">Nucleus</keyword>
<comment type="function">
    <text evidence="27">Plays a role in the reduction of telomerase activity during differentiation of embryonic stem cells by binding to the core promoter of TERT and controlling its down-regulation.</text>
</comment>
<evidence type="ECO:0000256" key="27">
    <source>
        <dbReference type="ARBA" id="ARBA00058677"/>
    </source>
</evidence>
<evidence type="ECO:0000256" key="12">
    <source>
        <dbReference type="ARBA" id="ARBA00022603"/>
    </source>
</evidence>
<evidence type="ECO:0000256" key="29">
    <source>
        <dbReference type="ARBA" id="ARBA00068971"/>
    </source>
</evidence>
<dbReference type="PANTHER" id="PTHR12260">
    <property type="entry name" value="DAMAGE-CONTROL PHOSPHATASE ARMT1"/>
    <property type="match status" value="1"/>
</dbReference>
<evidence type="ECO:0000256" key="1">
    <source>
        <dbReference type="ARBA" id="ARBA00000807"/>
    </source>
</evidence>
<dbReference type="GO" id="GO:0016791">
    <property type="term" value="F:phosphatase activity"/>
    <property type="evidence" value="ECO:0007669"/>
    <property type="project" value="TreeGrafter"/>
</dbReference>
<evidence type="ECO:0000256" key="23">
    <source>
        <dbReference type="ARBA" id="ARBA00030842"/>
    </source>
</evidence>
<dbReference type="Gene3D" id="3.40.50.300">
    <property type="entry name" value="P-loop containing nucleotide triphosphate hydrolases"/>
    <property type="match status" value="1"/>
</dbReference>
<comment type="cofactor">
    <cofactor evidence="4">
        <name>Ni(2+)</name>
        <dbReference type="ChEBI" id="CHEBI:49786"/>
    </cofactor>
</comment>
<comment type="subcellular location">
    <subcellularLocation>
        <location evidence="5">Nucleus speckle</location>
    </subcellularLocation>
</comment>
<keyword evidence="12" id="KW-0489">Methyltransferase</keyword>
<dbReference type="GO" id="GO:0006974">
    <property type="term" value="P:DNA damage response"/>
    <property type="evidence" value="ECO:0007669"/>
    <property type="project" value="TreeGrafter"/>
</dbReference>
<proteinExistence type="inferred from homology"/>
<dbReference type="Proteomes" id="UP000663874">
    <property type="component" value="Unassembled WGS sequence"/>
</dbReference>
<evidence type="ECO:0000256" key="18">
    <source>
        <dbReference type="ARBA" id="ARBA00023015"/>
    </source>
</evidence>